<evidence type="ECO:0000256" key="1">
    <source>
        <dbReference type="ARBA" id="ARBA00022552"/>
    </source>
</evidence>
<dbReference type="RefSeq" id="WP_011021309.1">
    <property type="nucleotide sequence ID" value="NZ_DUJU01000011.1"/>
</dbReference>
<dbReference type="OMA" id="HRQTDHL"/>
<sequence>MARDRRDYYYHQAKEEGYRSRASFKLKQINEKHNVIKRGDSVVDLGAAPGGWLQVAKQLSGGKVLGVDLQRIAPIEGVETIQGDINADSTIKKIIRAVGEKGADVVLCDAAPNLSGNWSYDHARSIELTTSALECAKKILKPKGNFVVKVFQGDMFNDYLEKVRDNFVHVKAYSPQASRSQSAEIYVIGKKFLTAPLRRGDKFVVDIEKLGSGGDGAVLIEGFVVFVKEVEVGEKVRIKIADVKPNFAFADVEERLEKAEDSENLGNSEKAE</sequence>
<feature type="binding site" evidence="5">
    <location>
        <position position="84"/>
    </location>
    <ligand>
        <name>S-adenosyl-L-methionine</name>
        <dbReference type="ChEBI" id="CHEBI:59789"/>
    </ligand>
</feature>
<organism evidence="7 8">
    <name type="scientific">Methanosarcina acetivorans</name>
    <dbReference type="NCBI Taxonomy" id="2214"/>
    <lineage>
        <taxon>Archaea</taxon>
        <taxon>Methanobacteriati</taxon>
        <taxon>Methanobacteriota</taxon>
        <taxon>Stenosarchaea group</taxon>
        <taxon>Methanomicrobia</taxon>
        <taxon>Methanosarcinales</taxon>
        <taxon>Methanosarcinaceae</taxon>
        <taxon>Methanosarcina</taxon>
    </lineage>
</organism>
<keyword evidence="5" id="KW-0963">Cytoplasm</keyword>
<dbReference type="SMR" id="A0A832W5Y5"/>
<keyword evidence="4 5" id="KW-0949">S-adenosyl-L-methionine</keyword>
<dbReference type="PANTHER" id="PTHR10920">
    <property type="entry name" value="RIBOSOMAL RNA METHYLTRANSFERASE"/>
    <property type="match status" value="1"/>
</dbReference>
<dbReference type="InterPro" id="IPR015507">
    <property type="entry name" value="rRNA-MeTfrase_E"/>
</dbReference>
<dbReference type="InterPro" id="IPR002792">
    <property type="entry name" value="TRAM_dom"/>
</dbReference>
<dbReference type="GeneID" id="1473176"/>
<evidence type="ECO:0000256" key="2">
    <source>
        <dbReference type="ARBA" id="ARBA00022603"/>
    </source>
</evidence>
<comment type="caution">
    <text evidence="7">The sequence shown here is derived from an EMBL/GenBank/DDBJ whole genome shotgun (WGS) entry which is preliminary data.</text>
</comment>
<accession>A0A832W5Y5</accession>
<feature type="domain" description="TRAM" evidence="6">
    <location>
        <begin position="196"/>
        <end position="254"/>
    </location>
</feature>
<dbReference type="Gene3D" id="3.40.50.150">
    <property type="entry name" value="Vaccinia Virus protein VP39"/>
    <property type="match status" value="1"/>
</dbReference>
<dbReference type="SUPFAM" id="SSF50249">
    <property type="entry name" value="Nucleic acid-binding proteins"/>
    <property type="match status" value="1"/>
</dbReference>
<dbReference type="Gene3D" id="2.40.50.140">
    <property type="entry name" value="Nucleic acid-binding proteins"/>
    <property type="match status" value="1"/>
</dbReference>
<comment type="function">
    <text evidence="5">Specifically methylates the uridine in position 2552 of 23S rRNA at the 2'-O position of the ribose in the fully assembled 50S ribosomal subunit.</text>
</comment>
<evidence type="ECO:0000313" key="8">
    <source>
        <dbReference type="Proteomes" id="UP000600774"/>
    </source>
</evidence>
<dbReference type="Pfam" id="PF01938">
    <property type="entry name" value="TRAM"/>
    <property type="match status" value="1"/>
</dbReference>
<dbReference type="Proteomes" id="UP000600774">
    <property type="component" value="Unassembled WGS sequence"/>
</dbReference>
<gene>
    <name evidence="5" type="primary">rlmE</name>
    <name evidence="7" type="ORF">HA338_00970</name>
</gene>
<dbReference type="GO" id="GO:0005737">
    <property type="term" value="C:cytoplasm"/>
    <property type="evidence" value="ECO:0007669"/>
    <property type="project" value="UniProtKB-SubCell"/>
</dbReference>
<comment type="subcellular location">
    <subcellularLocation>
        <location evidence="5">Cytoplasm</location>
    </subcellularLocation>
</comment>
<keyword evidence="3 5" id="KW-0808">Transferase</keyword>
<dbReference type="InterPro" id="IPR050082">
    <property type="entry name" value="RNA_methyltr_RlmE"/>
</dbReference>
<feature type="binding site" evidence="5">
    <location>
        <position position="109"/>
    </location>
    <ligand>
        <name>S-adenosyl-L-methionine</name>
        <dbReference type="ChEBI" id="CHEBI:59789"/>
    </ligand>
</feature>
<dbReference type="GO" id="GO:0008650">
    <property type="term" value="F:rRNA (uridine-2'-O-)-methyltransferase activity"/>
    <property type="evidence" value="ECO:0007669"/>
    <property type="project" value="UniProtKB-UniRule"/>
</dbReference>
<evidence type="ECO:0000259" key="6">
    <source>
        <dbReference type="PROSITE" id="PS50926"/>
    </source>
</evidence>
<feature type="binding site" evidence="5">
    <location>
        <position position="50"/>
    </location>
    <ligand>
        <name>S-adenosyl-L-methionine</name>
        <dbReference type="ChEBI" id="CHEBI:59789"/>
    </ligand>
</feature>
<reference evidence="7" key="1">
    <citation type="journal article" date="2020" name="bioRxiv">
        <title>A rank-normalized archaeal taxonomy based on genome phylogeny resolves widespread incomplete and uneven classifications.</title>
        <authorList>
            <person name="Rinke C."/>
            <person name="Chuvochina M."/>
            <person name="Mussig A.J."/>
            <person name="Chaumeil P.-A."/>
            <person name="Waite D.W."/>
            <person name="Whitman W.B."/>
            <person name="Parks D.H."/>
            <person name="Hugenholtz P."/>
        </authorList>
    </citation>
    <scope>NUCLEOTIDE SEQUENCE</scope>
    <source>
        <strain evidence="7">UBA8876</strain>
    </source>
</reference>
<feature type="active site" description="Proton acceptor" evidence="5">
    <location>
        <position position="149"/>
    </location>
</feature>
<keyword evidence="2 5" id="KW-0489">Methyltransferase</keyword>
<dbReference type="EMBL" id="DUJU01000011">
    <property type="protein sequence ID" value="HIH92659.1"/>
    <property type="molecule type" value="Genomic_DNA"/>
</dbReference>
<dbReference type="InterPro" id="IPR012340">
    <property type="entry name" value="NA-bd_OB-fold"/>
</dbReference>
<dbReference type="InterPro" id="IPR002877">
    <property type="entry name" value="RNA_MeTrfase_FtsJ_dom"/>
</dbReference>
<dbReference type="Pfam" id="PF01728">
    <property type="entry name" value="FtsJ"/>
    <property type="match status" value="1"/>
</dbReference>
<feature type="binding site" evidence="5">
    <location>
        <position position="68"/>
    </location>
    <ligand>
        <name>S-adenosyl-L-methionine</name>
        <dbReference type="ChEBI" id="CHEBI:59789"/>
    </ligand>
</feature>
<keyword evidence="1 5" id="KW-0698">rRNA processing</keyword>
<comment type="catalytic activity">
    <reaction evidence="5">
        <text>uridine(2552) in 23S rRNA + S-adenosyl-L-methionine = 2'-O-methyluridine(2552) in 23S rRNA + S-adenosyl-L-homocysteine + H(+)</text>
        <dbReference type="Rhea" id="RHEA:42720"/>
        <dbReference type="Rhea" id="RHEA-COMP:10202"/>
        <dbReference type="Rhea" id="RHEA-COMP:10203"/>
        <dbReference type="ChEBI" id="CHEBI:15378"/>
        <dbReference type="ChEBI" id="CHEBI:57856"/>
        <dbReference type="ChEBI" id="CHEBI:59789"/>
        <dbReference type="ChEBI" id="CHEBI:65315"/>
        <dbReference type="ChEBI" id="CHEBI:74478"/>
        <dbReference type="EC" id="2.1.1.166"/>
    </reaction>
</comment>
<protein>
    <recommendedName>
        <fullName evidence="5">Ribosomal RNA large subunit methyltransferase E</fullName>
        <ecNumber evidence="5">2.1.1.166</ecNumber>
    </recommendedName>
    <alternativeName>
        <fullName evidence="5">23S rRNA Um2552 methyltransferase</fullName>
    </alternativeName>
    <alternativeName>
        <fullName evidence="5">rRNA (uridine-2'-O-)-methyltransferase</fullName>
    </alternativeName>
</protein>
<name>A0A832W5Y5_9EURY</name>
<dbReference type="PROSITE" id="PS50926">
    <property type="entry name" value="TRAM"/>
    <property type="match status" value="1"/>
</dbReference>
<proteinExistence type="inferred from homology"/>
<feature type="binding site" evidence="5">
    <location>
        <position position="52"/>
    </location>
    <ligand>
        <name>S-adenosyl-L-methionine</name>
        <dbReference type="ChEBI" id="CHEBI:59789"/>
    </ligand>
</feature>
<evidence type="ECO:0000256" key="3">
    <source>
        <dbReference type="ARBA" id="ARBA00022679"/>
    </source>
</evidence>
<dbReference type="AlphaFoldDB" id="A0A832W5Y5"/>
<dbReference type="HAMAP" id="MF_01547">
    <property type="entry name" value="RNA_methyltr_E"/>
    <property type="match status" value="1"/>
</dbReference>
<dbReference type="InterPro" id="IPR029063">
    <property type="entry name" value="SAM-dependent_MTases_sf"/>
</dbReference>
<evidence type="ECO:0000256" key="4">
    <source>
        <dbReference type="ARBA" id="ARBA00022691"/>
    </source>
</evidence>
<comment type="similarity">
    <text evidence="5">Belongs to the class I-like SAM-binding methyltransferase superfamily. RNA methyltransferase RlmE family.</text>
</comment>
<dbReference type="PANTHER" id="PTHR10920:SF13">
    <property type="entry name" value="PRE-RRNA 2'-O-RIBOSE RNA METHYLTRANSFERASE FTSJ3"/>
    <property type="match status" value="1"/>
</dbReference>
<evidence type="ECO:0000256" key="5">
    <source>
        <dbReference type="HAMAP-Rule" id="MF_01547"/>
    </source>
</evidence>
<evidence type="ECO:0000313" key="7">
    <source>
        <dbReference type="EMBL" id="HIH92659.1"/>
    </source>
</evidence>
<dbReference type="SUPFAM" id="SSF53335">
    <property type="entry name" value="S-adenosyl-L-methionine-dependent methyltransferases"/>
    <property type="match status" value="1"/>
</dbReference>
<dbReference type="EC" id="2.1.1.166" evidence="5"/>